<proteinExistence type="predicted"/>
<sequence>MEFLDTSDVNQVFNFLSQGETLNKSVRTFFREIGVEFGNAELASKSVSAVVTADEDAIVITTPHGKIVGAAEHNRDDKTLAATVTFSVVCTAADGEKSATKIMTVVLTGYGFITALNGNRLHRALKFDDEIAYAMALRLLSSIQDKLKPTSPDHGL</sequence>
<accession>A0ABZ3BG89</accession>
<evidence type="ECO:0000313" key="2">
    <source>
        <dbReference type="Proteomes" id="UP001484179"/>
    </source>
</evidence>
<dbReference type="Proteomes" id="UP001484179">
    <property type="component" value="Chromosome 1"/>
</dbReference>
<keyword evidence="2" id="KW-1185">Reference proteome</keyword>
<organism evidence="1 2">
    <name type="scientific">Burkholderia pyrrocinia</name>
    <name type="common">Pseudomonas pyrrocinia</name>
    <dbReference type="NCBI Taxonomy" id="60550"/>
    <lineage>
        <taxon>Bacteria</taxon>
        <taxon>Pseudomonadati</taxon>
        <taxon>Pseudomonadota</taxon>
        <taxon>Betaproteobacteria</taxon>
        <taxon>Burkholderiales</taxon>
        <taxon>Burkholderiaceae</taxon>
        <taxon>Burkholderia</taxon>
        <taxon>Burkholderia cepacia complex</taxon>
    </lineage>
</organism>
<name>A0ABZ3BG89_BURPY</name>
<reference evidence="1 2" key="1">
    <citation type="submission" date="2024-04" db="EMBL/GenBank/DDBJ databases">
        <title>Biological Control Activity of Plant Growth Promoting Rhizobacteria Burkholderia pyrrocinia BX1 against Tobacco black shank Introduction Tobacco black shank (TBS) caused by the oomycete Phytophthora. nicotianae (P. nicotianae) has become a destructive soil.</title>
        <authorList>
            <person name="Liu X."/>
            <person name="Shu C."/>
        </authorList>
    </citation>
    <scope>NUCLEOTIDE SEQUENCE [LARGE SCALE GENOMIC DNA]</scope>
    <source>
        <strain evidence="1 2">BX1</strain>
    </source>
</reference>
<dbReference type="EMBL" id="CP150849">
    <property type="protein sequence ID" value="WZW54242.1"/>
    <property type="molecule type" value="Genomic_DNA"/>
</dbReference>
<dbReference type="RefSeq" id="WP_342308368.1">
    <property type="nucleotide sequence ID" value="NZ_CP150849.1"/>
</dbReference>
<protein>
    <submittedName>
        <fullName evidence="1">Uncharacterized protein</fullName>
    </submittedName>
</protein>
<evidence type="ECO:0000313" key="1">
    <source>
        <dbReference type="EMBL" id="WZW54242.1"/>
    </source>
</evidence>
<gene>
    <name evidence="1" type="ORF">WN985_00775</name>
</gene>